<gene>
    <name evidence="3" type="ORF">U9M48_029035</name>
</gene>
<protein>
    <recommendedName>
        <fullName evidence="2">Tf2-1-like SH3-like domain-containing protein</fullName>
    </recommendedName>
</protein>
<evidence type="ECO:0000256" key="1">
    <source>
        <dbReference type="SAM" id="Coils"/>
    </source>
</evidence>
<accession>A0AAQ3TY11</accession>
<dbReference type="InterPro" id="IPR056924">
    <property type="entry name" value="SH3_Tf2-1"/>
</dbReference>
<evidence type="ECO:0000259" key="2">
    <source>
        <dbReference type="Pfam" id="PF24626"/>
    </source>
</evidence>
<evidence type="ECO:0000313" key="4">
    <source>
        <dbReference type="Proteomes" id="UP001341281"/>
    </source>
</evidence>
<reference evidence="3 4" key="1">
    <citation type="submission" date="2024-02" db="EMBL/GenBank/DDBJ databases">
        <title>High-quality chromosome-scale genome assembly of Pensacola bahiagrass (Paspalum notatum Flugge var. saurae).</title>
        <authorList>
            <person name="Vega J.M."/>
            <person name="Podio M."/>
            <person name="Orjuela J."/>
            <person name="Siena L.A."/>
            <person name="Pessino S.C."/>
            <person name="Combes M.C."/>
            <person name="Mariac C."/>
            <person name="Albertini E."/>
            <person name="Pupilli F."/>
            <person name="Ortiz J.P.A."/>
            <person name="Leblanc O."/>
        </authorList>
    </citation>
    <scope>NUCLEOTIDE SEQUENCE [LARGE SCALE GENOMIC DNA]</scope>
    <source>
        <strain evidence="3">R1</strain>
        <tissue evidence="3">Leaf</tissue>
    </source>
</reference>
<dbReference type="EMBL" id="CP144750">
    <property type="protein sequence ID" value="WVZ81683.1"/>
    <property type="molecule type" value="Genomic_DNA"/>
</dbReference>
<dbReference type="PANTHER" id="PTHR46148:SF57">
    <property type="entry name" value="OS12G0499874 PROTEIN"/>
    <property type="match status" value="1"/>
</dbReference>
<organism evidence="3 4">
    <name type="scientific">Paspalum notatum var. saurae</name>
    <dbReference type="NCBI Taxonomy" id="547442"/>
    <lineage>
        <taxon>Eukaryota</taxon>
        <taxon>Viridiplantae</taxon>
        <taxon>Streptophyta</taxon>
        <taxon>Embryophyta</taxon>
        <taxon>Tracheophyta</taxon>
        <taxon>Spermatophyta</taxon>
        <taxon>Magnoliopsida</taxon>
        <taxon>Liliopsida</taxon>
        <taxon>Poales</taxon>
        <taxon>Poaceae</taxon>
        <taxon>PACMAD clade</taxon>
        <taxon>Panicoideae</taxon>
        <taxon>Andropogonodae</taxon>
        <taxon>Paspaleae</taxon>
        <taxon>Paspalinae</taxon>
        <taxon>Paspalum</taxon>
    </lineage>
</organism>
<dbReference type="PANTHER" id="PTHR46148">
    <property type="entry name" value="CHROMO DOMAIN-CONTAINING PROTEIN"/>
    <property type="match status" value="1"/>
</dbReference>
<dbReference type="AlphaFoldDB" id="A0AAQ3TY11"/>
<sequence>MRDSSMWSEAGERTVLGPALIKEAKEKVAEIRARLKEARSRQKSYADNEDENSVSGLEIRCTSRGTHRFRVKGKLAPRYIGPYPIVRQVGKVAYKLQLPESMSDIHDVFHVSQLRKCLRMPEQHIVQEKVELQPDLKYQEVPVKILDTVSRKTWNSTIRICRVLWSCHGEEEETWEREDALRKEYADLFKVEPNLKDEIHFKWGRFVTPQKSLIKNHQLNLAVFKTISKFCIILSTVPP</sequence>
<name>A0AAQ3TY11_PASNO</name>
<keyword evidence="1" id="KW-0175">Coiled coil</keyword>
<feature type="coiled-coil region" evidence="1">
    <location>
        <begin position="21"/>
        <end position="48"/>
    </location>
</feature>
<proteinExistence type="predicted"/>
<feature type="domain" description="Tf2-1-like SH3-like" evidence="2">
    <location>
        <begin position="66"/>
        <end position="117"/>
    </location>
</feature>
<keyword evidence="4" id="KW-1185">Reference proteome</keyword>
<dbReference type="Proteomes" id="UP001341281">
    <property type="component" value="Chromosome 06"/>
</dbReference>
<evidence type="ECO:0000313" key="3">
    <source>
        <dbReference type="EMBL" id="WVZ81683.1"/>
    </source>
</evidence>
<dbReference type="Pfam" id="PF24626">
    <property type="entry name" value="SH3_Tf2-1"/>
    <property type="match status" value="1"/>
</dbReference>